<dbReference type="Pfam" id="PF13454">
    <property type="entry name" value="NAD_binding_9"/>
    <property type="match status" value="1"/>
</dbReference>
<protein>
    <submittedName>
        <fullName evidence="2">FAD-NAD(P)-binding</fullName>
    </submittedName>
</protein>
<dbReference type="STRING" id="48467.SAMN02745166_00216"/>
<organism evidence="2 3">
    <name type="scientific">Prosthecobacter debontii</name>
    <dbReference type="NCBI Taxonomy" id="48467"/>
    <lineage>
        <taxon>Bacteria</taxon>
        <taxon>Pseudomonadati</taxon>
        <taxon>Verrucomicrobiota</taxon>
        <taxon>Verrucomicrobiia</taxon>
        <taxon>Verrucomicrobiales</taxon>
        <taxon>Verrucomicrobiaceae</taxon>
        <taxon>Prosthecobacter</taxon>
    </lineage>
</organism>
<dbReference type="PANTHER" id="PTHR40254">
    <property type="entry name" value="BLR0577 PROTEIN"/>
    <property type="match status" value="1"/>
</dbReference>
<dbReference type="Proteomes" id="UP000190774">
    <property type="component" value="Unassembled WGS sequence"/>
</dbReference>
<accession>A0A1T4WHE2</accession>
<evidence type="ECO:0000313" key="2">
    <source>
        <dbReference type="EMBL" id="SKA76627.1"/>
    </source>
</evidence>
<name>A0A1T4WHE2_9BACT</name>
<evidence type="ECO:0000313" key="3">
    <source>
        <dbReference type="Proteomes" id="UP000190774"/>
    </source>
</evidence>
<dbReference type="AlphaFoldDB" id="A0A1T4WHE2"/>
<dbReference type="InterPro" id="IPR036188">
    <property type="entry name" value="FAD/NAD-bd_sf"/>
</dbReference>
<dbReference type="InterPro" id="IPR052189">
    <property type="entry name" value="L-asp_N-monooxygenase_NS-form"/>
</dbReference>
<sequence>MNPPPKLAIIGSGPSSLYLLKHIFDEAAALSSSLRDITIFEKEPLTGTGMPYSPLTTDKFNMANISSEELPELPVTFGDWLRAQGPEVLAALDLDGGEIRDDEVYSRIALGQYFRAQYHVLTAWLVAVGIRVHPYADSEVTDMVDDPESGRVTVITQDGQTHEFDRVVIATGHYWPNHDRPQSGYYASPWPISKLLPNEGEFYNFTIGTLGASLSAFDVISSLAHRHGTFTEGPDGTTYSPHTGTEGFRIVMHSAQGLLPHLQFDQVNNFRLIYRHVDREGILALLDGNGFLRLEKYYDQVCRPVLQEAFRKDEMPEMVQRLANPNFTLLDFVEEMADKHEYCDAFEGMRTEMIGAKESVEKHRPIHWKEVIDDLMYTLNFHVGFMPAEDVLILQKEVMPFLMNVIAAMPLPSGNRILALRDAGILELVPGKVTLAENQEEENVTTIEVDDEGNKSTRLYRMFIDCSGQQPLDLENYPFSSLIKQKSVRKARSRFLKGRAHNDLAKEQKRHVFRDNGQWLYHPGGIDVDGIYRVLNHEGEPNRRIHDVAFPHLTGLRPYSYGLQACNHTAAILVKGWVEEIKAATALEMDLAALTRVYEAV</sequence>
<dbReference type="EMBL" id="FUYE01000001">
    <property type="protein sequence ID" value="SKA76627.1"/>
    <property type="molecule type" value="Genomic_DNA"/>
</dbReference>
<dbReference type="Gene3D" id="3.50.50.60">
    <property type="entry name" value="FAD/NAD(P)-binding domain"/>
    <property type="match status" value="1"/>
</dbReference>
<dbReference type="SUPFAM" id="SSF51905">
    <property type="entry name" value="FAD/NAD(P)-binding domain"/>
    <property type="match status" value="1"/>
</dbReference>
<dbReference type="InterPro" id="IPR038732">
    <property type="entry name" value="HpyO/CreE_NAD-binding"/>
</dbReference>
<keyword evidence="3" id="KW-1185">Reference proteome</keyword>
<proteinExistence type="predicted"/>
<gene>
    <name evidence="2" type="ORF">SAMN02745166_00216</name>
</gene>
<reference evidence="3" key="1">
    <citation type="submission" date="2017-02" db="EMBL/GenBank/DDBJ databases">
        <authorList>
            <person name="Varghese N."/>
            <person name="Submissions S."/>
        </authorList>
    </citation>
    <scope>NUCLEOTIDE SEQUENCE [LARGE SCALE GENOMIC DNA]</scope>
    <source>
        <strain evidence="3">ATCC 700200</strain>
    </source>
</reference>
<dbReference type="PANTHER" id="PTHR40254:SF1">
    <property type="entry name" value="BLR0577 PROTEIN"/>
    <property type="match status" value="1"/>
</dbReference>
<dbReference type="RefSeq" id="WP_078811448.1">
    <property type="nucleotide sequence ID" value="NZ_FUYE01000001.1"/>
</dbReference>
<feature type="domain" description="FAD-dependent urate hydroxylase HpyO/Asp monooxygenase CreE-like FAD/NAD(P)-binding" evidence="1">
    <location>
        <begin position="8"/>
        <end position="173"/>
    </location>
</feature>
<evidence type="ECO:0000259" key="1">
    <source>
        <dbReference type="Pfam" id="PF13454"/>
    </source>
</evidence>
<dbReference type="OrthoDB" id="6309046at2"/>